<dbReference type="PROSITE" id="PS00383">
    <property type="entry name" value="TYR_PHOSPHATASE_1"/>
    <property type="match status" value="1"/>
</dbReference>
<dbReference type="SMART" id="SM00195">
    <property type="entry name" value="DSPc"/>
    <property type="match status" value="1"/>
</dbReference>
<dbReference type="InterPro" id="IPR020422">
    <property type="entry name" value="TYR_PHOSPHATASE_DUAL_dom"/>
</dbReference>
<name>G0V7L4_NAUCA</name>
<dbReference type="Proteomes" id="UP000001640">
    <property type="component" value="Chromosome 1"/>
</dbReference>
<reference key="2">
    <citation type="submission" date="2011-08" db="EMBL/GenBank/DDBJ databases">
        <title>Genome sequence of Naumovozyma castellii.</title>
        <authorList>
            <person name="Gordon J.L."/>
            <person name="Armisen D."/>
            <person name="Proux-Wera E."/>
            <person name="OhEigeartaigh S.S."/>
            <person name="Byrne K.P."/>
            <person name="Wolfe K.H."/>
        </authorList>
    </citation>
    <scope>NUCLEOTIDE SEQUENCE</scope>
    <source>
        <strain>Type strain:CBS 4309</strain>
    </source>
</reference>
<dbReference type="InParanoid" id="G0V7L4"/>
<evidence type="ECO:0000259" key="16">
    <source>
        <dbReference type="PROSITE" id="PS50054"/>
    </source>
</evidence>
<evidence type="ECO:0000313" key="19">
    <source>
        <dbReference type="Proteomes" id="UP000001640"/>
    </source>
</evidence>
<dbReference type="InterPro" id="IPR016130">
    <property type="entry name" value="Tyr_Pase_AS"/>
</dbReference>
<dbReference type="PROSITE" id="PS50056">
    <property type="entry name" value="TYR_PHOSPHATASE_2"/>
    <property type="match status" value="1"/>
</dbReference>
<dbReference type="PROSITE" id="PS50054">
    <property type="entry name" value="TYR_PHOSPHATASE_DUAL"/>
    <property type="match status" value="1"/>
</dbReference>
<evidence type="ECO:0000256" key="15">
    <source>
        <dbReference type="SAM" id="MobiDB-lite"/>
    </source>
</evidence>
<feature type="compositionally biased region" description="Basic and acidic residues" evidence="15">
    <location>
        <begin position="460"/>
        <end position="469"/>
    </location>
</feature>
<keyword evidence="19" id="KW-1185">Reference proteome</keyword>
<comment type="subcellular location">
    <subcellularLocation>
        <location evidence="2">Cytoplasm</location>
    </subcellularLocation>
    <subcellularLocation>
        <location evidence="1">Nucleus</location>
    </subcellularLocation>
</comment>
<evidence type="ECO:0000256" key="13">
    <source>
        <dbReference type="ARBA" id="ARBA00023306"/>
    </source>
</evidence>
<keyword evidence="11" id="KW-0539">Nucleus</keyword>
<dbReference type="OMA" id="ACMLCCY"/>
<dbReference type="GO" id="GO:0051301">
    <property type="term" value="P:cell division"/>
    <property type="evidence" value="ECO:0007669"/>
    <property type="project" value="UniProtKB-KW"/>
</dbReference>
<feature type="domain" description="Tyrosine-protein phosphatase" evidence="16">
    <location>
        <begin position="197"/>
        <end position="343"/>
    </location>
</feature>
<dbReference type="GO" id="GO:0004725">
    <property type="term" value="F:protein tyrosine phosphatase activity"/>
    <property type="evidence" value="ECO:0007669"/>
    <property type="project" value="UniProtKB-EC"/>
</dbReference>
<dbReference type="OrthoDB" id="5632at2759"/>
<dbReference type="GO" id="GO:0000278">
    <property type="term" value="P:mitotic cell cycle"/>
    <property type="evidence" value="ECO:0007669"/>
    <property type="project" value="UniProtKB-ARBA"/>
</dbReference>
<dbReference type="KEGG" id="ncs:NCAS_0A09040"/>
<sequence length="509" mass="58180">MPKSLYLDNTIEFLNGRVYLGAYDYTPEDNDEVIFFTVEDTLFYNSFHLDFGPLNIGHLYRFAVIFHEILNDPNNSDKAVVFYSSASTRQRANTACLLCCYMILVQGWTPHQVLQPLAQVDPPFMPFRDAGYSNADFEITIQDVVYGVWRAKEKKLIDLHTFNLESYEKYEHVENGDLNILTPDIVAFASPQEDIRSHSSTSRSKSHLNQPFRSVLKYFTSHDVGLVVRLNSHLYNKKHFEDVGIKHQDLIFEDGTCPDMSIVHDFIGMTETTIKKGGKIAVHCKAGLGRTGCLIGAWLIYTYGFTANECIGFLRFVRPGMVVGPQQHWLYLHQNDFREWKYTMRVALKASDSLGGMFPLVPLEEYRIQKRNLREVKIDNADMNDNLRDLVITPRKQQSPKKMVKSYSAAVPQNSPGQPRKGQNGENMIEDIDSTNPKSYQARKVTFDNNSDDENNVSRSWERSDRTIQNDEDDNILRQLVPKGKRSISGRRAASNSAGVRKMSGTTKR</sequence>
<dbReference type="GO" id="GO:0032954">
    <property type="term" value="P:regulation of cytokinetic process"/>
    <property type="evidence" value="ECO:0007669"/>
    <property type="project" value="UniProtKB-ARBA"/>
</dbReference>
<organism evidence="18 19">
    <name type="scientific">Naumovozyma castellii</name>
    <name type="common">Yeast</name>
    <name type="synonym">Saccharomyces castellii</name>
    <dbReference type="NCBI Taxonomy" id="27288"/>
    <lineage>
        <taxon>Eukaryota</taxon>
        <taxon>Fungi</taxon>
        <taxon>Dikarya</taxon>
        <taxon>Ascomycota</taxon>
        <taxon>Saccharomycotina</taxon>
        <taxon>Saccharomycetes</taxon>
        <taxon>Saccharomycetales</taxon>
        <taxon>Saccharomycetaceae</taxon>
        <taxon>Naumovozyma</taxon>
    </lineage>
</organism>
<dbReference type="InterPro" id="IPR050561">
    <property type="entry name" value="PTP"/>
</dbReference>
<evidence type="ECO:0000256" key="4">
    <source>
        <dbReference type="ARBA" id="ARBA00013064"/>
    </source>
</evidence>
<comment type="similarity">
    <text evidence="3">Belongs to the protein-tyrosine phosphatase family. Non-receptor class CDC14 subfamily.</text>
</comment>
<dbReference type="AlphaFoldDB" id="G0V7L4"/>
<dbReference type="EC" id="3.1.3.48" evidence="4"/>
<dbReference type="SUPFAM" id="SSF52799">
    <property type="entry name" value="(Phosphotyrosine protein) phosphatases II"/>
    <property type="match status" value="2"/>
</dbReference>
<dbReference type="InterPro" id="IPR044506">
    <property type="entry name" value="CDC14_C"/>
</dbReference>
<dbReference type="InterPro" id="IPR029260">
    <property type="entry name" value="DSPn"/>
</dbReference>
<evidence type="ECO:0000256" key="9">
    <source>
        <dbReference type="ARBA" id="ARBA00022801"/>
    </source>
</evidence>
<evidence type="ECO:0000256" key="8">
    <source>
        <dbReference type="ARBA" id="ARBA00022776"/>
    </source>
</evidence>
<keyword evidence="8" id="KW-0498">Mitosis</keyword>
<keyword evidence="5" id="KW-0963">Cytoplasm</keyword>
<dbReference type="CDD" id="cd14499">
    <property type="entry name" value="CDC14_C"/>
    <property type="match status" value="1"/>
</dbReference>
<dbReference type="RefSeq" id="XP_003673843.1">
    <property type="nucleotide sequence ID" value="XM_003673795.1"/>
</dbReference>
<evidence type="ECO:0000256" key="2">
    <source>
        <dbReference type="ARBA" id="ARBA00004496"/>
    </source>
</evidence>
<dbReference type="EMBL" id="HE576752">
    <property type="protein sequence ID" value="CCC67462.1"/>
    <property type="molecule type" value="Genomic_DNA"/>
</dbReference>
<dbReference type="GO" id="GO:0005730">
    <property type="term" value="C:nucleolus"/>
    <property type="evidence" value="ECO:0007669"/>
    <property type="project" value="UniProtKB-ARBA"/>
</dbReference>
<evidence type="ECO:0000256" key="6">
    <source>
        <dbReference type="ARBA" id="ARBA00022553"/>
    </source>
</evidence>
<dbReference type="InterPro" id="IPR000340">
    <property type="entry name" value="Dual-sp_phosphatase_cat-dom"/>
</dbReference>
<evidence type="ECO:0000256" key="12">
    <source>
        <dbReference type="ARBA" id="ARBA00023254"/>
    </source>
</evidence>
<gene>
    <name evidence="18" type="primary">NCAS0A09040</name>
    <name evidence="18" type="ordered locus">NCAS_0A09040</name>
</gene>
<dbReference type="PANTHER" id="PTHR23339">
    <property type="entry name" value="TYROSINE SPECIFIC PROTEIN PHOSPHATASE AND DUAL SPECIFICITY PROTEIN PHOSPHATASE"/>
    <property type="match status" value="1"/>
</dbReference>
<proteinExistence type="inferred from homology"/>
<dbReference type="Pfam" id="PF14671">
    <property type="entry name" value="DSPn"/>
    <property type="match status" value="1"/>
</dbReference>
<dbReference type="GO" id="GO:0005737">
    <property type="term" value="C:cytoplasm"/>
    <property type="evidence" value="ECO:0007669"/>
    <property type="project" value="UniProtKB-SubCell"/>
</dbReference>
<keyword evidence="6" id="KW-0597">Phosphoprotein</keyword>
<dbReference type="InterPro" id="IPR000387">
    <property type="entry name" value="Tyr_Pase_dom"/>
</dbReference>
<dbReference type="CDD" id="cd17657">
    <property type="entry name" value="CDC14_N"/>
    <property type="match status" value="1"/>
</dbReference>
<evidence type="ECO:0000313" key="18">
    <source>
        <dbReference type="EMBL" id="CCC67462.1"/>
    </source>
</evidence>
<evidence type="ECO:0000256" key="11">
    <source>
        <dbReference type="ARBA" id="ARBA00023242"/>
    </source>
</evidence>
<keyword evidence="7" id="KW-0132">Cell division</keyword>
<feature type="region of interest" description="Disordered" evidence="15">
    <location>
        <begin position="393"/>
        <end position="509"/>
    </location>
</feature>
<evidence type="ECO:0000256" key="5">
    <source>
        <dbReference type="ARBA" id="ARBA00022490"/>
    </source>
</evidence>
<dbReference type="Pfam" id="PF00782">
    <property type="entry name" value="DSPc"/>
    <property type="match status" value="1"/>
</dbReference>
<dbReference type="GO" id="GO:0007096">
    <property type="term" value="P:regulation of exit from mitosis"/>
    <property type="evidence" value="ECO:0007669"/>
    <property type="project" value="UniProtKB-ARBA"/>
</dbReference>
<dbReference type="GO" id="GO:0033554">
    <property type="term" value="P:cellular response to stress"/>
    <property type="evidence" value="ECO:0007669"/>
    <property type="project" value="UniProtKB-ARBA"/>
</dbReference>
<keyword evidence="13" id="KW-0131">Cell cycle</keyword>
<dbReference type="FunFam" id="3.90.190.10:FF:000038">
    <property type="entry name" value="Tyrosine-protein phosphatase CDC14"/>
    <property type="match status" value="1"/>
</dbReference>
<evidence type="ECO:0000256" key="1">
    <source>
        <dbReference type="ARBA" id="ARBA00004123"/>
    </source>
</evidence>
<dbReference type="GO" id="GO:0005816">
    <property type="term" value="C:spindle pole body"/>
    <property type="evidence" value="ECO:0007669"/>
    <property type="project" value="UniProtKB-ARBA"/>
</dbReference>
<evidence type="ECO:0000256" key="3">
    <source>
        <dbReference type="ARBA" id="ARBA00007315"/>
    </source>
</evidence>
<dbReference type="GeneID" id="96900941"/>
<feature type="domain" description="Tyrosine specific protein phosphatases" evidence="17">
    <location>
        <begin position="264"/>
        <end position="329"/>
    </location>
</feature>
<protein>
    <recommendedName>
        <fullName evidence="14">Tyrosine-protein phosphatase CDC14</fullName>
        <ecNumber evidence="4">3.1.3.48</ecNumber>
    </recommendedName>
</protein>
<dbReference type="Gene3D" id="3.90.190.10">
    <property type="entry name" value="Protein tyrosine phosphatase superfamily"/>
    <property type="match status" value="2"/>
</dbReference>
<keyword evidence="12" id="KW-0469">Meiosis</keyword>
<evidence type="ECO:0000256" key="7">
    <source>
        <dbReference type="ARBA" id="ARBA00022618"/>
    </source>
</evidence>
<evidence type="ECO:0000259" key="17">
    <source>
        <dbReference type="PROSITE" id="PS50056"/>
    </source>
</evidence>
<dbReference type="FunFam" id="3.90.190.10:FF:000073">
    <property type="entry name" value="Tyrosine-protein phosphatase CDC14"/>
    <property type="match status" value="1"/>
</dbReference>
<dbReference type="FunCoup" id="G0V7L4">
    <property type="interactions" value="1058"/>
</dbReference>
<dbReference type="InterPro" id="IPR029021">
    <property type="entry name" value="Prot-tyrosine_phosphatase-like"/>
</dbReference>
<dbReference type="STRING" id="1064592.G0V7L4"/>
<keyword evidence="9" id="KW-0378">Hydrolase</keyword>
<dbReference type="eggNOG" id="KOG1720">
    <property type="taxonomic scope" value="Eukaryota"/>
</dbReference>
<keyword evidence="10" id="KW-0904">Protein phosphatase</keyword>
<dbReference type="GO" id="GO:0051321">
    <property type="term" value="P:meiotic cell cycle"/>
    <property type="evidence" value="ECO:0007669"/>
    <property type="project" value="UniProtKB-KW"/>
</dbReference>
<accession>G0V7L4</accession>
<evidence type="ECO:0000256" key="14">
    <source>
        <dbReference type="ARBA" id="ARBA00069949"/>
    </source>
</evidence>
<reference evidence="18 19" key="1">
    <citation type="journal article" date="2011" name="Proc. Natl. Acad. Sci. U.S.A.">
        <title>Evolutionary erosion of yeast sex chromosomes by mating-type switching accidents.</title>
        <authorList>
            <person name="Gordon J.L."/>
            <person name="Armisen D."/>
            <person name="Proux-Wera E."/>
            <person name="Oheigeartaigh S.S."/>
            <person name="Byrne K.P."/>
            <person name="Wolfe K.H."/>
        </authorList>
    </citation>
    <scope>NUCLEOTIDE SEQUENCE [LARGE SCALE GENOMIC DNA]</scope>
    <source>
        <strain evidence="19">ATCC 76901 / BCRC 22586 / CBS 4309 / NBRC 1992 / NRRL Y-12630</strain>
    </source>
</reference>
<feature type="compositionally biased region" description="Polar residues" evidence="15">
    <location>
        <begin position="494"/>
        <end position="509"/>
    </location>
</feature>
<dbReference type="HOGENOM" id="CLU_017787_1_2_1"/>
<evidence type="ECO:0000256" key="10">
    <source>
        <dbReference type="ARBA" id="ARBA00022912"/>
    </source>
</evidence>